<evidence type="ECO:0000313" key="1">
    <source>
        <dbReference type="EMBL" id="SES33751.1"/>
    </source>
</evidence>
<name>A0A1H9WIV6_BUTFI</name>
<sequence>MKMPYFSQRTLINHITTKGKAMKNVIDFEQRIYPTEDNCIYSIRIDKEEKPFQEVHQIFEPELNRDGWIITIVARTYTEMEELRKQALEDLKKELPISV</sequence>
<organism evidence="1 2">
    <name type="scientific">Butyrivibrio fibrisolvens</name>
    <dbReference type="NCBI Taxonomy" id="831"/>
    <lineage>
        <taxon>Bacteria</taxon>
        <taxon>Bacillati</taxon>
        <taxon>Bacillota</taxon>
        <taxon>Clostridia</taxon>
        <taxon>Lachnospirales</taxon>
        <taxon>Lachnospiraceae</taxon>
        <taxon>Butyrivibrio</taxon>
    </lineage>
</organism>
<protein>
    <submittedName>
        <fullName evidence="1">Uncharacterized protein</fullName>
    </submittedName>
</protein>
<proteinExistence type="predicted"/>
<dbReference type="EMBL" id="FOGJ01000030">
    <property type="protein sequence ID" value="SES33751.1"/>
    <property type="molecule type" value="Genomic_DNA"/>
</dbReference>
<dbReference type="Proteomes" id="UP000182584">
    <property type="component" value="Unassembled WGS sequence"/>
</dbReference>
<gene>
    <name evidence="1" type="ORF">SAMN04487884_13068</name>
</gene>
<dbReference type="AlphaFoldDB" id="A0A1H9WIV6"/>
<reference evidence="1 2" key="1">
    <citation type="submission" date="2016-10" db="EMBL/GenBank/DDBJ databases">
        <authorList>
            <person name="de Groot N.N."/>
        </authorList>
    </citation>
    <scope>NUCLEOTIDE SEQUENCE [LARGE SCALE GENOMIC DNA]</scope>
    <source>
        <strain evidence="1 2">AR40</strain>
    </source>
</reference>
<evidence type="ECO:0000313" key="2">
    <source>
        <dbReference type="Proteomes" id="UP000182584"/>
    </source>
</evidence>
<accession>A0A1H9WIV6</accession>